<name>A0AA86PRD9_9EUKA</name>
<feature type="region of interest" description="Disordered" evidence="1">
    <location>
        <begin position="37"/>
        <end position="111"/>
    </location>
</feature>
<sequence>MLPQQKTKQQIEEDRRRTAALRQETEEMERNLLKIQATAPVQQTNQKKTIQTTQQKSLSEMQSTGIQISGVNGSSIRPGSGKPPVRQPSAKPVIRTAEQTVTNRAPTTPTKKPMQVLDQISTQKQKNLMQEYNSLYDQAMKGIGPRANKSVDFDQSMEMKAIRQVTKNFESLPDNNKQVDNTSTNNTSTTTSTQNEKNFGDDDIFNNDQTHDMGCGGEPEPEEQQKIVKPEQSEGGTQAVSTGSYMDQIQTNLILSKLMDENRPMVEQMERKKELIKKILEEEGDDDINVEDVLKELAV</sequence>
<feature type="region of interest" description="Disordered" evidence="1">
    <location>
        <begin position="1"/>
        <end position="23"/>
    </location>
</feature>
<feature type="compositionally biased region" description="Low complexity" evidence="1">
    <location>
        <begin position="181"/>
        <end position="193"/>
    </location>
</feature>
<feature type="compositionally biased region" description="Basic and acidic residues" evidence="1">
    <location>
        <begin position="9"/>
        <end position="23"/>
    </location>
</feature>
<feature type="compositionally biased region" description="Low complexity" evidence="1">
    <location>
        <begin position="42"/>
        <end position="56"/>
    </location>
</feature>
<accession>A0AA86PRD9</accession>
<protein>
    <submittedName>
        <fullName evidence="2">Uncharacterized protein</fullName>
    </submittedName>
</protein>
<feature type="compositionally biased region" description="Polar residues" evidence="1">
    <location>
        <begin position="97"/>
        <end position="110"/>
    </location>
</feature>
<evidence type="ECO:0000256" key="1">
    <source>
        <dbReference type="SAM" id="MobiDB-lite"/>
    </source>
</evidence>
<dbReference type="EMBL" id="CAXDID020000203">
    <property type="protein sequence ID" value="CAL6054769.1"/>
    <property type="molecule type" value="Genomic_DNA"/>
</dbReference>
<organism evidence="2">
    <name type="scientific">Hexamita inflata</name>
    <dbReference type="NCBI Taxonomy" id="28002"/>
    <lineage>
        <taxon>Eukaryota</taxon>
        <taxon>Metamonada</taxon>
        <taxon>Diplomonadida</taxon>
        <taxon>Hexamitidae</taxon>
        <taxon>Hexamitinae</taxon>
        <taxon>Hexamita</taxon>
    </lineage>
</organism>
<feature type="compositionally biased region" description="Polar residues" evidence="1">
    <location>
        <begin position="169"/>
        <end position="180"/>
    </location>
</feature>
<dbReference type="AlphaFoldDB" id="A0AA86PRD9"/>
<reference evidence="2" key="1">
    <citation type="submission" date="2023-06" db="EMBL/GenBank/DDBJ databases">
        <authorList>
            <person name="Kurt Z."/>
        </authorList>
    </citation>
    <scope>NUCLEOTIDE SEQUENCE</scope>
</reference>
<proteinExistence type="predicted"/>
<gene>
    <name evidence="2" type="ORF">HINF_LOCUS27775</name>
    <name evidence="3" type="ORF">HINF_LOCUS46226</name>
</gene>
<evidence type="ECO:0000313" key="4">
    <source>
        <dbReference type="Proteomes" id="UP001642409"/>
    </source>
</evidence>
<reference evidence="3 4" key="2">
    <citation type="submission" date="2024-07" db="EMBL/GenBank/DDBJ databases">
        <authorList>
            <person name="Akdeniz Z."/>
        </authorList>
    </citation>
    <scope>NUCLEOTIDE SEQUENCE [LARGE SCALE GENOMIC DNA]</scope>
</reference>
<evidence type="ECO:0000313" key="2">
    <source>
        <dbReference type="EMBL" id="CAI9940130.1"/>
    </source>
</evidence>
<evidence type="ECO:0000313" key="3">
    <source>
        <dbReference type="EMBL" id="CAL6054769.1"/>
    </source>
</evidence>
<feature type="compositionally biased region" description="Polar residues" evidence="1">
    <location>
        <begin position="57"/>
        <end position="77"/>
    </location>
</feature>
<dbReference type="EMBL" id="CATOUU010000673">
    <property type="protein sequence ID" value="CAI9940130.1"/>
    <property type="molecule type" value="Genomic_DNA"/>
</dbReference>
<keyword evidence="4" id="KW-1185">Reference proteome</keyword>
<feature type="region of interest" description="Disordered" evidence="1">
    <location>
        <begin position="169"/>
        <end position="201"/>
    </location>
</feature>
<dbReference type="Proteomes" id="UP001642409">
    <property type="component" value="Unassembled WGS sequence"/>
</dbReference>
<comment type="caution">
    <text evidence="2">The sequence shown here is derived from an EMBL/GenBank/DDBJ whole genome shotgun (WGS) entry which is preliminary data.</text>
</comment>